<comment type="caution">
    <text evidence="1">The sequence shown here is derived from an EMBL/GenBank/DDBJ whole genome shotgun (WGS) entry which is preliminary data.</text>
</comment>
<dbReference type="EMBL" id="BPLQ01010677">
    <property type="protein sequence ID" value="GIY52548.1"/>
    <property type="molecule type" value="Genomic_DNA"/>
</dbReference>
<evidence type="ECO:0000313" key="2">
    <source>
        <dbReference type="Proteomes" id="UP001054837"/>
    </source>
</evidence>
<sequence>MNKGGWGCNRRRKKCAEVSCHRHRSKERPPLHRDRLSRANIIPRAMCRNSHANLLLGIQSKKHLSLAAADKSVPSENESGRTECEGVEGVIIWETTAVGSDTRRELFLEFNTQTQKRISLK</sequence>
<gene>
    <name evidence="1" type="ORF">CDAR_267681</name>
</gene>
<protein>
    <submittedName>
        <fullName evidence="1">Uncharacterized protein</fullName>
    </submittedName>
</protein>
<proteinExistence type="predicted"/>
<evidence type="ECO:0000313" key="1">
    <source>
        <dbReference type="EMBL" id="GIY52548.1"/>
    </source>
</evidence>
<organism evidence="1 2">
    <name type="scientific">Caerostris darwini</name>
    <dbReference type="NCBI Taxonomy" id="1538125"/>
    <lineage>
        <taxon>Eukaryota</taxon>
        <taxon>Metazoa</taxon>
        <taxon>Ecdysozoa</taxon>
        <taxon>Arthropoda</taxon>
        <taxon>Chelicerata</taxon>
        <taxon>Arachnida</taxon>
        <taxon>Araneae</taxon>
        <taxon>Araneomorphae</taxon>
        <taxon>Entelegynae</taxon>
        <taxon>Araneoidea</taxon>
        <taxon>Araneidae</taxon>
        <taxon>Caerostris</taxon>
    </lineage>
</organism>
<name>A0AAV4U457_9ARAC</name>
<accession>A0AAV4U457</accession>
<reference evidence="1 2" key="1">
    <citation type="submission" date="2021-06" db="EMBL/GenBank/DDBJ databases">
        <title>Caerostris darwini draft genome.</title>
        <authorList>
            <person name="Kono N."/>
            <person name="Arakawa K."/>
        </authorList>
    </citation>
    <scope>NUCLEOTIDE SEQUENCE [LARGE SCALE GENOMIC DNA]</scope>
</reference>
<dbReference type="AlphaFoldDB" id="A0AAV4U457"/>
<dbReference type="Proteomes" id="UP001054837">
    <property type="component" value="Unassembled WGS sequence"/>
</dbReference>
<keyword evidence="2" id="KW-1185">Reference proteome</keyword>